<dbReference type="PROSITE" id="PS50090">
    <property type="entry name" value="MYB_LIKE"/>
    <property type="match status" value="1"/>
</dbReference>
<feature type="domain" description="Myb-like" evidence="2">
    <location>
        <begin position="197"/>
        <end position="249"/>
    </location>
</feature>
<evidence type="ECO:0000313" key="4">
    <source>
        <dbReference type="Proteomes" id="UP000613177"/>
    </source>
</evidence>
<organism evidence="3 4">
    <name type="scientific">Thamnidium elegans</name>
    <dbReference type="NCBI Taxonomy" id="101142"/>
    <lineage>
        <taxon>Eukaryota</taxon>
        <taxon>Fungi</taxon>
        <taxon>Fungi incertae sedis</taxon>
        <taxon>Mucoromycota</taxon>
        <taxon>Mucoromycotina</taxon>
        <taxon>Mucoromycetes</taxon>
        <taxon>Mucorales</taxon>
        <taxon>Mucorineae</taxon>
        <taxon>Mucoraceae</taxon>
        <taxon>Thamnidium</taxon>
    </lineage>
</organism>
<dbReference type="CDD" id="cd00167">
    <property type="entry name" value="SANT"/>
    <property type="match status" value="1"/>
</dbReference>
<dbReference type="AlphaFoldDB" id="A0A8H7SSR4"/>
<dbReference type="Proteomes" id="UP000613177">
    <property type="component" value="Unassembled WGS sequence"/>
</dbReference>
<dbReference type="EMBL" id="JAEPRE010000071">
    <property type="protein sequence ID" value="KAG2233733.1"/>
    <property type="molecule type" value="Genomic_DNA"/>
</dbReference>
<protein>
    <recommendedName>
        <fullName evidence="2">Myb-like domain-containing protein</fullName>
    </recommendedName>
</protein>
<evidence type="ECO:0000313" key="3">
    <source>
        <dbReference type="EMBL" id="KAG2233733.1"/>
    </source>
</evidence>
<feature type="non-terminal residue" evidence="3">
    <location>
        <position position="1"/>
    </location>
</feature>
<proteinExistence type="predicted"/>
<keyword evidence="4" id="KW-1185">Reference proteome</keyword>
<comment type="caution">
    <text evidence="3">The sequence shown here is derived from an EMBL/GenBank/DDBJ whole genome shotgun (WGS) entry which is preliminary data.</text>
</comment>
<sequence>MNNFWPPLSSDNKKLSTNSENIRHRIRINNNTIPSICKPLVVQPILKELQKISPLLTQQKTAPKSILLPSPPIIQKPVVNKPLLSLPVNEPRQTKRVQPSSSPIKVPVAVEKIPALDTDKSTAYLHKTHKKHHRSSSGGGIHSTGRLTLDDALQQIKDSKSNEEMDGYAGWSAARLRAFKMIEKNPNSYYYRFNAPGEQQKKGKWTDEENALFLSRLKQVGANSQWGIFSIAIPGRVGYQCSNYYRFMIESGQLHDPNYVLDEKGKARYLFDKKTEDGAVEKIFRKHSKHGSMSLEDAVSAPSKKRKPIKSSKKDDSDDDGDDPTFKIKKSLSGPPKKKCLPPKDIT</sequence>
<gene>
    <name evidence="3" type="ORF">INT48_007710</name>
</gene>
<dbReference type="InterPro" id="IPR009057">
    <property type="entry name" value="Homeodomain-like_sf"/>
</dbReference>
<feature type="region of interest" description="Disordered" evidence="1">
    <location>
        <begin position="286"/>
        <end position="347"/>
    </location>
</feature>
<evidence type="ECO:0000259" key="2">
    <source>
        <dbReference type="PROSITE" id="PS50090"/>
    </source>
</evidence>
<dbReference type="Gene3D" id="1.10.10.60">
    <property type="entry name" value="Homeodomain-like"/>
    <property type="match status" value="1"/>
</dbReference>
<dbReference type="SUPFAM" id="SSF46689">
    <property type="entry name" value="Homeodomain-like"/>
    <property type="match status" value="1"/>
</dbReference>
<evidence type="ECO:0000256" key="1">
    <source>
        <dbReference type="SAM" id="MobiDB-lite"/>
    </source>
</evidence>
<accession>A0A8H7SSR4</accession>
<reference evidence="3" key="1">
    <citation type="submission" date="2021-01" db="EMBL/GenBank/DDBJ databases">
        <title>Metabolic potential, ecology and presence of endohyphal bacteria is reflected in genomic diversity of Mucoromycotina.</title>
        <authorList>
            <person name="Muszewska A."/>
            <person name="Okrasinska A."/>
            <person name="Steczkiewicz K."/>
            <person name="Drgas O."/>
            <person name="Orlowska M."/>
            <person name="Perlinska-Lenart U."/>
            <person name="Aleksandrzak-Piekarczyk T."/>
            <person name="Szatraj K."/>
            <person name="Zielenkiewicz U."/>
            <person name="Pilsyk S."/>
            <person name="Malc E."/>
            <person name="Mieczkowski P."/>
            <person name="Kruszewska J.S."/>
            <person name="Biernat P."/>
            <person name="Pawlowska J."/>
        </authorList>
    </citation>
    <scope>NUCLEOTIDE SEQUENCE</scope>
    <source>
        <strain evidence="3">WA0000018081</strain>
    </source>
</reference>
<dbReference type="InterPro" id="IPR001005">
    <property type="entry name" value="SANT/Myb"/>
</dbReference>
<name>A0A8H7SSR4_9FUNG</name>